<feature type="signal peptide" evidence="3">
    <location>
        <begin position="1"/>
        <end position="31"/>
    </location>
</feature>
<evidence type="ECO:0000256" key="2">
    <source>
        <dbReference type="SAM" id="MobiDB-lite"/>
    </source>
</evidence>
<evidence type="ECO:0000313" key="5">
    <source>
        <dbReference type="EMBL" id="KFH11280.1"/>
    </source>
</evidence>
<dbReference type="Pfam" id="PF01734">
    <property type="entry name" value="Patatin"/>
    <property type="match status" value="1"/>
</dbReference>
<evidence type="ECO:0000256" key="1">
    <source>
        <dbReference type="ARBA" id="ARBA00023098"/>
    </source>
</evidence>
<protein>
    <submittedName>
        <fullName evidence="5">Phospholipase, patatin family protein</fullName>
    </submittedName>
</protein>
<name>A0A086QF98_TOXGO</name>
<sequence length="666" mass="70902">MMKGNSVSLRSLSLCLLFSLLLFSFCMDTRSSATDGADKAESAVSAAPESAEEPSGEDASESSLGEDEEDSEEEDENEDEDFSSLFGSLGGGGFGRGLDNLQGMSGLFDNLGTDSDGEHKLGNLASLLPNLGMIGKGGGDGKEELAELLSKASAQQNSGTNQVSPDFVNQIFSMLSKNNTALNDIMSEFMQDPYMDIKETERPKIDPEVFANPPAQTDNAAGNAKDGETPESSPAEAYASDAATADGPEEIILSKIKKFVKKPGDRDADNAAADPFAETNDAGVCHILVLSGGGARSAFQAGGIVGLAEQYKAQGRELKWDVVTGVGFGGVQAAFGLPFKPGHNGELDYGESLWRFWQGLKKEDILMCENGMKDLMDIRATMQWIQKSQKYASNVAKLLKVPLPHPCDTAPLAATLKNYLSKLAEKSEPAPDDKEPRVAVLTAAKLGGGRHTWTLLPSQLETKQCKSEDGSPCSEGSPSQSAADVDTRAPVLVAMAATAAIPGTFPPVALPNAKGKLEGMIDGAVNSFLNVLPGVSACQERVKRSKKNPFSDEEVAQGKGIVLDFVLSVEADKPNTEGTMADEEEEEEDTDLFDNTGVPLENLALLKEKFPALTIRHVIAPDDTYELAHDLMDLRSTQALLELGRIAGWGAQVYAPMDEEAKSEES</sequence>
<evidence type="ECO:0000313" key="6">
    <source>
        <dbReference type="Proteomes" id="UP000028840"/>
    </source>
</evidence>
<dbReference type="OrthoDB" id="331128at2759"/>
<dbReference type="InterPro" id="IPR016035">
    <property type="entry name" value="Acyl_Trfase/lysoPLipase"/>
</dbReference>
<evidence type="ECO:0000259" key="4">
    <source>
        <dbReference type="Pfam" id="PF01734"/>
    </source>
</evidence>
<dbReference type="InterPro" id="IPR002641">
    <property type="entry name" value="PNPLA_dom"/>
</dbReference>
<accession>A0A086QF98</accession>
<feature type="region of interest" description="Disordered" evidence="2">
    <location>
        <begin position="464"/>
        <end position="485"/>
    </location>
</feature>
<dbReference type="EMBL" id="AEYJ02000299">
    <property type="protein sequence ID" value="KFH11280.1"/>
    <property type="molecule type" value="Genomic_DNA"/>
</dbReference>
<dbReference type="Gene3D" id="3.40.1090.10">
    <property type="entry name" value="Cytosolic phospholipase A2 catalytic domain"/>
    <property type="match status" value="1"/>
</dbReference>
<feature type="region of interest" description="Disordered" evidence="2">
    <location>
        <begin position="207"/>
        <end position="244"/>
    </location>
</feature>
<keyword evidence="3" id="KW-0732">Signal</keyword>
<dbReference type="AlphaFoldDB" id="A0A086QF98"/>
<keyword evidence="1" id="KW-0443">Lipid metabolism</keyword>
<proteinExistence type="predicted"/>
<evidence type="ECO:0000256" key="3">
    <source>
        <dbReference type="SAM" id="SignalP"/>
    </source>
</evidence>
<feature type="region of interest" description="Disordered" evidence="2">
    <location>
        <begin position="36"/>
        <end position="85"/>
    </location>
</feature>
<dbReference type="GO" id="GO:0006629">
    <property type="term" value="P:lipid metabolic process"/>
    <property type="evidence" value="ECO:0007669"/>
    <property type="project" value="UniProtKB-KW"/>
</dbReference>
<dbReference type="Proteomes" id="UP000028840">
    <property type="component" value="Unassembled WGS sequence"/>
</dbReference>
<feature type="compositionally biased region" description="Low complexity" evidence="2">
    <location>
        <begin position="230"/>
        <end position="244"/>
    </location>
</feature>
<feature type="domain" description="PNPLA" evidence="4">
    <location>
        <begin position="288"/>
        <end position="531"/>
    </location>
</feature>
<organism evidence="5 6">
    <name type="scientific">Toxoplasma gondii VAND</name>
    <dbReference type="NCBI Taxonomy" id="933077"/>
    <lineage>
        <taxon>Eukaryota</taxon>
        <taxon>Sar</taxon>
        <taxon>Alveolata</taxon>
        <taxon>Apicomplexa</taxon>
        <taxon>Conoidasida</taxon>
        <taxon>Coccidia</taxon>
        <taxon>Eucoccidiorida</taxon>
        <taxon>Eimeriorina</taxon>
        <taxon>Sarcocystidae</taxon>
        <taxon>Toxoplasma</taxon>
    </lineage>
</organism>
<feature type="compositionally biased region" description="Acidic residues" evidence="2">
    <location>
        <begin position="50"/>
        <end position="82"/>
    </location>
</feature>
<reference evidence="5 6" key="2">
    <citation type="journal article" date="2015" name="Eukaryot. Cell">
        <title>Genetic mapping reveals that sinefungin resistance in Toxoplasma gondii is controlled by a putative amino acid transporter locus that can be used as a negative selectable marker.</title>
        <authorList>
            <person name="Behnke M.S."/>
            <person name="Khan A."/>
            <person name="Sibley L.D."/>
        </authorList>
    </citation>
    <scope>NUCLEOTIDE SEQUENCE [LARGE SCALE GENOMIC DNA]</scope>
    <source>
        <strain evidence="5 6">VAND</strain>
    </source>
</reference>
<feature type="chain" id="PRO_5001814432" evidence="3">
    <location>
        <begin position="32"/>
        <end position="666"/>
    </location>
</feature>
<dbReference type="VEuPathDB" id="ToxoDB:TGVAND_232600"/>
<gene>
    <name evidence="5" type="ORF">TGVAND_232600</name>
</gene>
<comment type="caution">
    <text evidence="5">The sequence shown here is derived from an EMBL/GenBank/DDBJ whole genome shotgun (WGS) entry which is preliminary data.</text>
</comment>
<dbReference type="SUPFAM" id="SSF52151">
    <property type="entry name" value="FabD/lysophospholipase-like"/>
    <property type="match status" value="1"/>
</dbReference>
<reference evidence="5 6" key="1">
    <citation type="submission" date="2014-08" db="EMBL/GenBank/DDBJ databases">
        <authorList>
            <person name="Sibley D."/>
            <person name="Venepally P."/>
            <person name="Karamycheva S."/>
            <person name="Hadjithomas M."/>
            <person name="Khan A."/>
            <person name="Brunk B."/>
            <person name="Roos D."/>
            <person name="Caler E."/>
            <person name="Lorenzi H."/>
        </authorList>
    </citation>
    <scope>NUCLEOTIDE SEQUENCE [LARGE SCALE GENOMIC DNA]</scope>
    <source>
        <strain evidence="5 6">VAND</strain>
    </source>
</reference>